<feature type="region of interest" description="Disordered" evidence="1">
    <location>
        <begin position="18"/>
        <end position="50"/>
    </location>
</feature>
<reference evidence="2" key="1">
    <citation type="submission" date="2019-02" db="EMBL/GenBank/DDBJ databases">
        <authorList>
            <person name="Gruber-Vodicka R. H."/>
            <person name="Seah K. B. B."/>
        </authorList>
    </citation>
    <scope>NUCLEOTIDE SEQUENCE</scope>
    <source>
        <strain evidence="3">BECK_BY2</strain>
        <strain evidence="2">BECK_BY3</strain>
    </source>
</reference>
<evidence type="ECO:0000256" key="1">
    <source>
        <dbReference type="SAM" id="MobiDB-lite"/>
    </source>
</evidence>
<dbReference type="AlphaFoldDB" id="A0A450ZLS0"/>
<dbReference type="InterPro" id="IPR031325">
    <property type="entry name" value="RHS_repeat"/>
</dbReference>
<dbReference type="InterPro" id="IPR006530">
    <property type="entry name" value="YD"/>
</dbReference>
<feature type="region of interest" description="Disordered" evidence="1">
    <location>
        <begin position="151"/>
        <end position="170"/>
    </location>
</feature>
<proteinExistence type="predicted"/>
<protein>
    <submittedName>
        <fullName evidence="2">YD repeat-containing protein</fullName>
    </submittedName>
</protein>
<organism evidence="2">
    <name type="scientific">Candidatus Kentrum sp. TUN</name>
    <dbReference type="NCBI Taxonomy" id="2126343"/>
    <lineage>
        <taxon>Bacteria</taxon>
        <taxon>Pseudomonadati</taxon>
        <taxon>Pseudomonadota</taxon>
        <taxon>Gammaproteobacteria</taxon>
        <taxon>Candidatus Kentrum</taxon>
    </lineage>
</organism>
<dbReference type="NCBIfam" id="TIGR01643">
    <property type="entry name" value="YD_repeat_2x"/>
    <property type="match status" value="1"/>
</dbReference>
<name>A0A450ZLS0_9GAMM</name>
<accession>A0A450ZLS0</accession>
<evidence type="ECO:0000313" key="3">
    <source>
        <dbReference type="EMBL" id="VFK59623.1"/>
    </source>
</evidence>
<sequence length="238" mass="26685">MQSFRWFPSSCLGTVSPEARASKNHAPSRRLGPERTTSKPNPIPIDAIQGSDNASNAVATTFSYYRNNKAFNYINTLGEVETLDYDLYRRRTRVTDPRGGVREYSYDNNGAMIKLIEPDGAVLTFQNTKEGLRYAKTDGIGYKTRYSYRTDRSLGGPDGQAASDTGGQVTLEQDPLGATLEYDYGIYNQPTRIRDKNGNEQYITYYATSEIKERIEREWEPQAFAGKLEEVGGVRAIG</sequence>
<gene>
    <name evidence="3" type="ORF">BECKTUN1418E_GA0071001_105415</name>
    <name evidence="2" type="ORF">BECKTUN1418F_GA0071002_105415</name>
</gene>
<dbReference type="Pfam" id="PF05593">
    <property type="entry name" value="RHS_repeat"/>
    <property type="match status" value="1"/>
</dbReference>
<dbReference type="EMBL" id="CAADFY010000054">
    <property type="protein sequence ID" value="VFK54765.1"/>
    <property type="molecule type" value="Genomic_DNA"/>
</dbReference>
<dbReference type="EMBL" id="CAADFV010000054">
    <property type="protein sequence ID" value="VFK59623.1"/>
    <property type="molecule type" value="Genomic_DNA"/>
</dbReference>
<dbReference type="Gene3D" id="2.180.10.10">
    <property type="entry name" value="RHS repeat-associated core"/>
    <property type="match status" value="1"/>
</dbReference>
<evidence type="ECO:0000313" key="2">
    <source>
        <dbReference type="EMBL" id="VFK54765.1"/>
    </source>
</evidence>